<proteinExistence type="predicted"/>
<keyword evidence="1" id="KW-0175">Coiled coil</keyword>
<gene>
    <name evidence="2" type="ORF">MM415A05584_0007</name>
</gene>
<protein>
    <submittedName>
        <fullName evidence="2">Uncharacterized protein</fullName>
    </submittedName>
</protein>
<evidence type="ECO:0000313" key="2">
    <source>
        <dbReference type="EMBL" id="QJA68867.1"/>
    </source>
</evidence>
<name>A0A6M3JJ52_9ZZZZ</name>
<reference evidence="2" key="1">
    <citation type="submission" date="2020-03" db="EMBL/GenBank/DDBJ databases">
        <title>The deep terrestrial virosphere.</title>
        <authorList>
            <person name="Holmfeldt K."/>
            <person name="Nilsson E."/>
            <person name="Simone D."/>
            <person name="Lopez-Fernandez M."/>
            <person name="Wu X."/>
            <person name="de Brujin I."/>
            <person name="Lundin D."/>
            <person name="Andersson A."/>
            <person name="Bertilsson S."/>
            <person name="Dopson M."/>
        </authorList>
    </citation>
    <scope>NUCLEOTIDE SEQUENCE</scope>
    <source>
        <strain evidence="2">MM415A05584</strain>
    </source>
</reference>
<accession>A0A6M3JJ52</accession>
<sequence>MDKNEIIWVSKELAERFKKMEAENATVEQQNNALNEYMDSVKAEVKRDFKASLESLDEDAAIFAGMMLRVKQAFGKAKDEHLTASYELWERFEDEIPSVRGKVDSIIKTLKPLEEQLTTINSLLGKISTHDIDKLTRSVEGLATAYGAQKEMVEFLVKHFGKEAK</sequence>
<organism evidence="2">
    <name type="scientific">viral metagenome</name>
    <dbReference type="NCBI Taxonomy" id="1070528"/>
    <lineage>
        <taxon>unclassified sequences</taxon>
        <taxon>metagenomes</taxon>
        <taxon>organismal metagenomes</taxon>
    </lineage>
</organism>
<dbReference type="AlphaFoldDB" id="A0A6M3JJ52"/>
<feature type="coiled-coil region" evidence="1">
    <location>
        <begin position="10"/>
        <end position="44"/>
    </location>
</feature>
<dbReference type="EMBL" id="MT141656">
    <property type="protein sequence ID" value="QJA68867.1"/>
    <property type="molecule type" value="Genomic_DNA"/>
</dbReference>
<evidence type="ECO:0000256" key="1">
    <source>
        <dbReference type="SAM" id="Coils"/>
    </source>
</evidence>